<organism evidence="2 3">
    <name type="scientific">Pelatocladus maniniholoensis HA4357-MV3</name>
    <dbReference type="NCBI Taxonomy" id="1117104"/>
    <lineage>
        <taxon>Bacteria</taxon>
        <taxon>Bacillati</taxon>
        <taxon>Cyanobacteriota</taxon>
        <taxon>Cyanophyceae</taxon>
        <taxon>Nostocales</taxon>
        <taxon>Nostocaceae</taxon>
        <taxon>Pelatocladus</taxon>
    </lineage>
</organism>
<comment type="caution">
    <text evidence="2">The sequence shown here is derived from an EMBL/GenBank/DDBJ whole genome shotgun (WGS) entry which is preliminary data.</text>
</comment>
<reference evidence="2" key="2">
    <citation type="journal article" date="2022" name="Microbiol. Resour. Announc.">
        <title>Metagenome Sequencing to Explore Phylogenomics of Terrestrial Cyanobacteria.</title>
        <authorList>
            <person name="Ward R.D."/>
            <person name="Stajich J.E."/>
            <person name="Johansen J.R."/>
            <person name="Huntemann M."/>
            <person name="Clum A."/>
            <person name="Foster B."/>
            <person name="Foster B."/>
            <person name="Roux S."/>
            <person name="Palaniappan K."/>
            <person name="Varghese N."/>
            <person name="Mukherjee S."/>
            <person name="Reddy T.B.K."/>
            <person name="Daum C."/>
            <person name="Copeland A."/>
            <person name="Chen I.A."/>
            <person name="Ivanova N.N."/>
            <person name="Kyrpides N.C."/>
            <person name="Shapiro N."/>
            <person name="Eloe-Fadrosh E.A."/>
            <person name="Pietrasiak N."/>
        </authorList>
    </citation>
    <scope>NUCLEOTIDE SEQUENCE</scope>
    <source>
        <strain evidence="2">HA4357-MV3</strain>
    </source>
</reference>
<gene>
    <name evidence="2" type="ORF">KME28_09940</name>
</gene>
<reference evidence="2" key="1">
    <citation type="submission" date="2021-05" db="EMBL/GenBank/DDBJ databases">
        <authorList>
            <person name="Pietrasiak N."/>
            <person name="Ward R."/>
            <person name="Stajich J.E."/>
            <person name="Kurbessoian T."/>
        </authorList>
    </citation>
    <scope>NUCLEOTIDE SEQUENCE</scope>
    <source>
        <strain evidence="2">HA4357-MV3</strain>
    </source>
</reference>
<evidence type="ECO:0000256" key="1">
    <source>
        <dbReference type="SAM" id="MobiDB-lite"/>
    </source>
</evidence>
<evidence type="ECO:0000313" key="3">
    <source>
        <dbReference type="Proteomes" id="UP000813215"/>
    </source>
</evidence>
<dbReference type="Proteomes" id="UP000813215">
    <property type="component" value="Unassembled WGS sequence"/>
</dbReference>
<dbReference type="AlphaFoldDB" id="A0A9E3LSZ5"/>
<dbReference type="EMBL" id="JAHHHW010000079">
    <property type="protein sequence ID" value="MBW4432028.1"/>
    <property type="molecule type" value="Genomic_DNA"/>
</dbReference>
<evidence type="ECO:0000313" key="2">
    <source>
        <dbReference type="EMBL" id="MBW4432028.1"/>
    </source>
</evidence>
<feature type="region of interest" description="Disordered" evidence="1">
    <location>
        <begin position="148"/>
        <end position="173"/>
    </location>
</feature>
<accession>A0A9E3LSZ5</accession>
<proteinExistence type="predicted"/>
<name>A0A9E3LSZ5_9NOST</name>
<sequence length="173" mass="20220">MNVERIYGSSSLEEIKQRQAQMEYRRLWLKSLIDEIQLEIEALPYLKEQISQENKKNTSVSKILGFIKGIISNPEAEVIEENNKIFHRGTMLEFIDRLSDFALEVDLNLTTLADIEEREEKLHYRASWLKHLLKITERELNLISMTEEQEQNNENNVPDISGSSKTILKMLSP</sequence>
<protein>
    <submittedName>
        <fullName evidence="2">Uncharacterized protein</fullName>
    </submittedName>
</protein>